<feature type="compositionally biased region" description="Basic and acidic residues" evidence="1">
    <location>
        <begin position="149"/>
        <end position="159"/>
    </location>
</feature>
<organism evidence="2 3">
    <name type="scientific">Rangifer tarandus platyrhynchus</name>
    <name type="common">Svalbard reindeer</name>
    <dbReference type="NCBI Taxonomy" id="3082113"/>
    <lineage>
        <taxon>Eukaryota</taxon>
        <taxon>Metazoa</taxon>
        <taxon>Chordata</taxon>
        <taxon>Craniata</taxon>
        <taxon>Vertebrata</taxon>
        <taxon>Euteleostomi</taxon>
        <taxon>Mammalia</taxon>
        <taxon>Eutheria</taxon>
        <taxon>Laurasiatheria</taxon>
        <taxon>Artiodactyla</taxon>
        <taxon>Ruminantia</taxon>
        <taxon>Pecora</taxon>
        <taxon>Cervidae</taxon>
        <taxon>Odocoileinae</taxon>
        <taxon>Rangifer</taxon>
    </lineage>
</organism>
<keyword evidence="3" id="KW-1185">Reference proteome</keyword>
<sequence length="166" mass="17646">MSFRRQELCQDLAQNRRLGPLRALGRNVEAQPGRAQFSRVLRISWATPPSQFPKVFLPGSPTHLEGARRPFPEGAADWSPESTTNYRPSSHSPGQSLQTLGQGGKDCAQPPPQGNLGAAELKGGGATARGGPGLRRRSSAGEVQAGAELIREESSRKGSGEQPANP</sequence>
<gene>
    <name evidence="2" type="ORF">MRATA1EN1_LOCUS23617</name>
</gene>
<dbReference type="Proteomes" id="UP001176941">
    <property type="component" value="Chromosome 4"/>
</dbReference>
<proteinExistence type="predicted"/>
<evidence type="ECO:0000313" key="3">
    <source>
        <dbReference type="Proteomes" id="UP001176941"/>
    </source>
</evidence>
<dbReference type="EMBL" id="OX459940">
    <property type="protein sequence ID" value="CAI9174655.1"/>
    <property type="molecule type" value="Genomic_DNA"/>
</dbReference>
<protein>
    <submittedName>
        <fullName evidence="2">Uncharacterized protein</fullName>
    </submittedName>
</protein>
<feature type="region of interest" description="Disordered" evidence="1">
    <location>
        <begin position="51"/>
        <end position="166"/>
    </location>
</feature>
<evidence type="ECO:0000256" key="1">
    <source>
        <dbReference type="SAM" id="MobiDB-lite"/>
    </source>
</evidence>
<feature type="compositionally biased region" description="Gly residues" evidence="1">
    <location>
        <begin position="122"/>
        <end position="133"/>
    </location>
</feature>
<accession>A0ABN8ZL93</accession>
<name>A0ABN8ZL93_RANTA</name>
<evidence type="ECO:0000313" key="2">
    <source>
        <dbReference type="EMBL" id="CAI9174655.1"/>
    </source>
</evidence>
<feature type="compositionally biased region" description="Polar residues" evidence="1">
    <location>
        <begin position="80"/>
        <end position="100"/>
    </location>
</feature>
<reference evidence="2" key="1">
    <citation type="submission" date="2023-04" db="EMBL/GenBank/DDBJ databases">
        <authorList>
            <consortium name="ELIXIR-Norway"/>
        </authorList>
    </citation>
    <scope>NUCLEOTIDE SEQUENCE [LARGE SCALE GENOMIC DNA]</scope>
</reference>